<comment type="caution">
    <text evidence="2">The sequence shown here is derived from an EMBL/GenBank/DDBJ whole genome shotgun (WGS) entry which is preliminary data.</text>
</comment>
<feature type="compositionally biased region" description="Basic and acidic residues" evidence="1">
    <location>
        <begin position="12"/>
        <end position="35"/>
    </location>
</feature>
<dbReference type="EMBL" id="PUHQ01000094">
    <property type="protein sequence ID" value="KAG0656619.1"/>
    <property type="molecule type" value="Genomic_DNA"/>
</dbReference>
<dbReference type="Proteomes" id="UP000777482">
    <property type="component" value="Unassembled WGS sequence"/>
</dbReference>
<reference evidence="2 3" key="1">
    <citation type="submission" date="2020-11" db="EMBL/GenBank/DDBJ databases">
        <title>Kefir isolates.</title>
        <authorList>
            <person name="Marcisauskas S."/>
            <person name="Kim Y."/>
            <person name="Blasche S."/>
        </authorList>
    </citation>
    <scope>NUCLEOTIDE SEQUENCE [LARGE SCALE GENOMIC DNA]</scope>
    <source>
        <strain evidence="2 3">KR</strain>
    </source>
</reference>
<gene>
    <name evidence="2" type="ORF">C6P46_007023</name>
</gene>
<feature type="compositionally biased region" description="Low complexity" evidence="1">
    <location>
        <begin position="111"/>
        <end position="126"/>
    </location>
</feature>
<name>A0A9P6VW48_RHOMI</name>
<feature type="region of interest" description="Disordered" evidence="1">
    <location>
        <begin position="97"/>
        <end position="178"/>
    </location>
</feature>
<keyword evidence="3" id="KW-1185">Reference proteome</keyword>
<feature type="compositionally biased region" description="Low complexity" evidence="1">
    <location>
        <begin position="464"/>
        <end position="478"/>
    </location>
</feature>
<feature type="region of interest" description="Disordered" evidence="1">
    <location>
        <begin position="1"/>
        <end position="78"/>
    </location>
</feature>
<organism evidence="2 3">
    <name type="scientific">Rhodotorula mucilaginosa</name>
    <name type="common">Yeast</name>
    <name type="synonym">Rhodotorula rubra</name>
    <dbReference type="NCBI Taxonomy" id="5537"/>
    <lineage>
        <taxon>Eukaryota</taxon>
        <taxon>Fungi</taxon>
        <taxon>Dikarya</taxon>
        <taxon>Basidiomycota</taxon>
        <taxon>Pucciniomycotina</taxon>
        <taxon>Microbotryomycetes</taxon>
        <taxon>Sporidiobolales</taxon>
        <taxon>Sporidiobolaceae</taxon>
        <taxon>Rhodotorula</taxon>
    </lineage>
</organism>
<protein>
    <submittedName>
        <fullName evidence="2">Uncharacterized protein</fullName>
    </submittedName>
</protein>
<feature type="compositionally biased region" description="Basic and acidic residues" evidence="1">
    <location>
        <begin position="391"/>
        <end position="405"/>
    </location>
</feature>
<evidence type="ECO:0000313" key="2">
    <source>
        <dbReference type="EMBL" id="KAG0656619.1"/>
    </source>
</evidence>
<feature type="compositionally biased region" description="Acidic residues" evidence="1">
    <location>
        <begin position="418"/>
        <end position="428"/>
    </location>
</feature>
<feature type="compositionally biased region" description="Acidic residues" evidence="1">
    <location>
        <begin position="493"/>
        <end position="502"/>
    </location>
</feature>
<proteinExistence type="predicted"/>
<accession>A0A9P6VW48</accession>
<feature type="region of interest" description="Disordered" evidence="1">
    <location>
        <begin position="391"/>
        <end position="502"/>
    </location>
</feature>
<feature type="compositionally biased region" description="Low complexity" evidence="1">
    <location>
        <begin position="434"/>
        <end position="454"/>
    </location>
</feature>
<dbReference type="OrthoDB" id="10345568at2759"/>
<feature type="compositionally biased region" description="Basic and acidic residues" evidence="1">
    <location>
        <begin position="48"/>
        <end position="59"/>
    </location>
</feature>
<sequence>MTVDSRTGSAEPARDEPMRSSADDESASKVKHGDGDEAALNRLTGAADEVKQDADDRKPFAAAIDSAEPADELPPAEVARKEIARIDALLKKLDRTIKELERDSPEPPPSSASRSAFSKRPSPSSSADDEYYEATGSGGPGNRTGKRQRRVTTEEDKQLKQAASRFMHTERGYLHPDTANRMFVKKKRSPNPSDPEEDGEELFDLFIETIGGLDQLTTEVGKKFPRMMSIARAETTNRLRTFAPGILGVSQGTLNDSAHATTIQFRTHDSLGWTYLDPKTKEGYLRSPRLIEAVSLVLYGPTSIGKKGALKRSTSHEHHKGAHWQLKAIPAPLVALAVTIMRSVVMGEKSFRLTGTPAEAVQARAVYDKVRNYVATTPEGADIRAWLTRELIPERPKEEEHKEAGEGAGEEGAGAAEAEVDQDGDEVMEDAKKPIISSSSSRRTSSRASSSSSSPRKKGGAGGSAVAVAAGGASSSSGLSNSFTAAVSKAEPNEGEDELDEE</sequence>
<dbReference type="AlphaFoldDB" id="A0A9P6VW48"/>
<evidence type="ECO:0000256" key="1">
    <source>
        <dbReference type="SAM" id="MobiDB-lite"/>
    </source>
</evidence>
<evidence type="ECO:0000313" key="3">
    <source>
        <dbReference type="Proteomes" id="UP000777482"/>
    </source>
</evidence>